<dbReference type="SUPFAM" id="SSF55729">
    <property type="entry name" value="Acyl-CoA N-acyltransferases (Nat)"/>
    <property type="match status" value="1"/>
</dbReference>
<gene>
    <name evidence="2" type="ORF">BK123_25790</name>
</gene>
<sequence length="293" mass="33640">MGEAQQHIHPVYSLVKAEPILYSRYFATYRKNVWFRPSWKHVQQMMADADDCYWIMSGGIRIAGISISENTLGSLFAIPPFGFSQPIAAYLKKYILENITGITRIHAYNVLPEHMAAFAAEGFKPEQARKCMIRPTVDTHSPFLVDQFRCEQPEPGELVQITRLMMDAYHNSIDDRDGEAFTQDILYYFENNSIDILLDASSTIVDQQSNEIVGVCFVSLWEDLPLIYEIAVAHAYRGKGLAEYMLRKAERKLDRYYDVLRLFVTTGNRAELLYTKLGFLPGDELTSMIYTNE</sequence>
<organism evidence="2 3">
    <name type="scientific">Paenibacillus lautus</name>
    <name type="common">Bacillus lautus</name>
    <dbReference type="NCBI Taxonomy" id="1401"/>
    <lineage>
        <taxon>Bacteria</taxon>
        <taxon>Bacillati</taxon>
        <taxon>Bacillota</taxon>
        <taxon>Bacilli</taxon>
        <taxon>Bacillales</taxon>
        <taxon>Paenibacillaceae</taxon>
        <taxon>Paenibacillus</taxon>
    </lineage>
</organism>
<dbReference type="STRING" id="1401.BK123_25790"/>
<dbReference type="RefSeq" id="WP_076325204.1">
    <property type="nucleotide sequence ID" value="NZ_MRTF01000009.1"/>
</dbReference>
<dbReference type="CDD" id="cd04301">
    <property type="entry name" value="NAT_SF"/>
    <property type="match status" value="1"/>
</dbReference>
<accession>A0A1R1AVY7</accession>
<dbReference type="InterPro" id="IPR000182">
    <property type="entry name" value="GNAT_dom"/>
</dbReference>
<comment type="caution">
    <text evidence="2">The sequence shown here is derived from an EMBL/GenBank/DDBJ whole genome shotgun (WGS) entry which is preliminary data.</text>
</comment>
<evidence type="ECO:0000313" key="3">
    <source>
        <dbReference type="Proteomes" id="UP000187074"/>
    </source>
</evidence>
<evidence type="ECO:0000259" key="1">
    <source>
        <dbReference type="PROSITE" id="PS51186"/>
    </source>
</evidence>
<proteinExistence type="predicted"/>
<dbReference type="Gene3D" id="3.40.630.30">
    <property type="match status" value="1"/>
</dbReference>
<protein>
    <recommendedName>
        <fullName evidence="1">N-acetyltransferase domain-containing protein</fullName>
    </recommendedName>
</protein>
<dbReference type="GO" id="GO:0016747">
    <property type="term" value="F:acyltransferase activity, transferring groups other than amino-acyl groups"/>
    <property type="evidence" value="ECO:0007669"/>
    <property type="project" value="InterPro"/>
</dbReference>
<dbReference type="Proteomes" id="UP000187074">
    <property type="component" value="Unassembled WGS sequence"/>
</dbReference>
<dbReference type="PROSITE" id="PS51186">
    <property type="entry name" value="GNAT"/>
    <property type="match status" value="1"/>
</dbReference>
<dbReference type="AlphaFoldDB" id="A0A1R1AVY7"/>
<evidence type="ECO:0000313" key="2">
    <source>
        <dbReference type="EMBL" id="OME89777.1"/>
    </source>
</evidence>
<feature type="domain" description="N-acetyltransferase" evidence="1">
    <location>
        <begin position="156"/>
        <end position="293"/>
    </location>
</feature>
<dbReference type="InterPro" id="IPR016181">
    <property type="entry name" value="Acyl_CoA_acyltransferase"/>
</dbReference>
<dbReference type="OrthoDB" id="2858212at2"/>
<dbReference type="Pfam" id="PF00583">
    <property type="entry name" value="Acetyltransf_1"/>
    <property type="match status" value="1"/>
</dbReference>
<dbReference type="EMBL" id="MRTF01000009">
    <property type="protein sequence ID" value="OME89777.1"/>
    <property type="molecule type" value="Genomic_DNA"/>
</dbReference>
<reference evidence="2 3" key="1">
    <citation type="submission" date="2016-11" db="EMBL/GenBank/DDBJ databases">
        <title>Paenibacillus species isolates.</title>
        <authorList>
            <person name="Beno S.M."/>
        </authorList>
    </citation>
    <scope>NUCLEOTIDE SEQUENCE [LARGE SCALE GENOMIC DNA]</scope>
    <source>
        <strain evidence="2 3">FSL F4-0100</strain>
    </source>
</reference>
<name>A0A1R1AVY7_PAELA</name>